<evidence type="ECO:0000256" key="5">
    <source>
        <dbReference type="ARBA" id="ARBA00022519"/>
    </source>
</evidence>
<protein>
    <recommendedName>
        <fullName evidence="10">Multidrug transporter MdtA</fullName>
    </recommendedName>
</protein>
<keyword evidence="11" id="KW-0175">Coiled coil</keyword>
<sequence>MRLLRAAITAASGAPLAPVQAATATSESVPRYLSGLGTVTAANTVTVRSRVDGQLLAIHFQEGQQVKAGDLLAEIDPSQFKVALAQAQGQLAKDKATLANARRDLARYQQLVKTNLVSRQELDTQQSLVSETNGTIKADEAAVASAQLQLNWSRIVAPIDGRVGLKQVDIGNQISSGDTTGIVVLTQTHPIDLVFTLPENDIAAVVQAQKAGKALPVEAWDRTNKQKITSGTLLSLDNQIDATTGTIKLKAPLQQPGRCAFPNQFVNARMLVDTEQNAVVIPAAALQMGNEGHFVWVLNADNKVSKHTVTPGIQDSLKVVISAGLSAGDRVVTDGIDRLTEGAKVEVVEPHSTSAAAPEKSHQPRIRQKRSALLMQVLPPSSTGGPSRLFIMRPVATTLLMVAILLAGIIGYRFLPVSALPEVDYPTIQVITLYPGASPDVVTSAIHRAAGAPVWPDVRPSSRCRRKSSGGASVVTLQFQLTLPLDVAEQEVQAAINAATNLLPSDLPNPPVYSKVNPADPPIMTLAVTSSAIPMTQVEDMVETRVAQKISQVSGVGLVTLAGGQRPAVRVKLNAQAIAALGLTSETIRTAITSANVNSAKGSLDGPSRAVTLSANDQMQSAEEYRRLIVAYQNGAPIRLGDVATIEQGAENSWLGAWANNQRAIVMNVSAPAGSEYYRHRR</sequence>
<dbReference type="InterPro" id="IPR058625">
    <property type="entry name" value="MdtA-like_BSH"/>
</dbReference>
<dbReference type="Gene3D" id="1.10.287.470">
    <property type="entry name" value="Helix hairpin bin"/>
    <property type="match status" value="1"/>
</dbReference>
<evidence type="ECO:0000313" key="19">
    <source>
        <dbReference type="Proteomes" id="UP000274346"/>
    </source>
</evidence>
<name>A0A3P8IV18_RAOTE</name>
<dbReference type="Gene3D" id="2.40.420.20">
    <property type="match status" value="1"/>
</dbReference>
<dbReference type="InterPro" id="IPR001036">
    <property type="entry name" value="Acrflvin-R"/>
</dbReference>
<evidence type="ECO:0000259" key="15">
    <source>
        <dbReference type="Pfam" id="PF25917"/>
    </source>
</evidence>
<evidence type="ECO:0000256" key="13">
    <source>
        <dbReference type="SAM" id="SignalP"/>
    </source>
</evidence>
<dbReference type="AlphaFoldDB" id="A0A3P8IV18"/>
<keyword evidence="8 12" id="KW-0472">Membrane</keyword>
<dbReference type="Pfam" id="PF00873">
    <property type="entry name" value="ACR_tran"/>
    <property type="match status" value="1"/>
</dbReference>
<dbReference type="Gene3D" id="3.30.2090.10">
    <property type="entry name" value="Multidrug efflux transporter AcrB TolC docking domain, DN and DC subdomains"/>
    <property type="match status" value="1"/>
</dbReference>
<comment type="subcellular location">
    <subcellularLocation>
        <location evidence="1">Cell inner membrane</location>
        <topology evidence="1">Peripheral membrane protein</topology>
    </subcellularLocation>
</comment>
<evidence type="ECO:0000256" key="2">
    <source>
        <dbReference type="ARBA" id="ARBA00009477"/>
    </source>
</evidence>
<dbReference type="PANTHER" id="PTHR30469:SF12">
    <property type="entry name" value="MULTIDRUG RESISTANCE PROTEIN MDTA"/>
    <property type="match status" value="1"/>
</dbReference>
<dbReference type="GO" id="GO:0015562">
    <property type="term" value="F:efflux transmembrane transporter activity"/>
    <property type="evidence" value="ECO:0007669"/>
    <property type="project" value="TreeGrafter"/>
</dbReference>
<keyword evidence="6 12" id="KW-0812">Transmembrane</keyword>
<dbReference type="Pfam" id="PF25917">
    <property type="entry name" value="BSH_RND"/>
    <property type="match status" value="1"/>
</dbReference>
<dbReference type="SUPFAM" id="SSF82714">
    <property type="entry name" value="Multidrug efflux transporter AcrB TolC docking domain, DN and DC subdomains"/>
    <property type="match status" value="1"/>
</dbReference>
<dbReference type="Gene3D" id="2.40.30.170">
    <property type="match status" value="1"/>
</dbReference>
<evidence type="ECO:0000256" key="6">
    <source>
        <dbReference type="ARBA" id="ARBA00022692"/>
    </source>
</evidence>
<evidence type="ECO:0000259" key="16">
    <source>
        <dbReference type="Pfam" id="PF25944"/>
    </source>
</evidence>
<keyword evidence="4" id="KW-1003">Cell membrane</keyword>
<organism evidence="18 19">
    <name type="scientific">Raoultella terrigena</name>
    <name type="common">Klebsiella terrigena</name>
    <dbReference type="NCBI Taxonomy" id="577"/>
    <lineage>
        <taxon>Bacteria</taxon>
        <taxon>Pseudomonadati</taxon>
        <taxon>Pseudomonadota</taxon>
        <taxon>Gammaproteobacteria</taxon>
        <taxon>Enterobacterales</taxon>
        <taxon>Enterobacteriaceae</taxon>
        <taxon>Klebsiella/Raoultella group</taxon>
        <taxon>Raoultella</taxon>
    </lineage>
</organism>
<dbReference type="Pfam" id="PF25876">
    <property type="entry name" value="HH_MFP_RND"/>
    <property type="match status" value="1"/>
</dbReference>
<evidence type="ECO:0000256" key="8">
    <source>
        <dbReference type="ARBA" id="ARBA00023136"/>
    </source>
</evidence>
<dbReference type="FunFam" id="3.30.2090.10:FF:000003">
    <property type="entry name" value="Multidrug resistance protein MdtB"/>
    <property type="match status" value="1"/>
</dbReference>
<dbReference type="SUPFAM" id="SSF82693">
    <property type="entry name" value="Multidrug efflux transporter AcrB pore domain, PN1, PN2, PC1 and PC2 subdomains"/>
    <property type="match status" value="2"/>
</dbReference>
<evidence type="ECO:0000256" key="11">
    <source>
        <dbReference type="SAM" id="Coils"/>
    </source>
</evidence>
<evidence type="ECO:0000256" key="10">
    <source>
        <dbReference type="ARBA" id="ARBA00075310"/>
    </source>
</evidence>
<comment type="subunit">
    <text evidence="9">Part of a tripartite efflux system composed of MdtA, MdtB and MdtC.</text>
</comment>
<evidence type="ECO:0000313" key="18">
    <source>
        <dbReference type="EMBL" id="VDR25974.1"/>
    </source>
</evidence>
<dbReference type="InterPro" id="IPR058624">
    <property type="entry name" value="MdtA-like_HH"/>
</dbReference>
<proteinExistence type="inferred from homology"/>
<evidence type="ECO:0000256" key="7">
    <source>
        <dbReference type="ARBA" id="ARBA00022989"/>
    </source>
</evidence>
<feature type="coiled-coil region" evidence="11">
    <location>
        <begin position="84"/>
        <end position="111"/>
    </location>
</feature>
<feature type="domain" description="Multidrug resistance protein MdtA-like beta-barrel" evidence="16">
    <location>
        <begin position="190"/>
        <end position="274"/>
    </location>
</feature>
<dbReference type="NCBIfam" id="TIGR01730">
    <property type="entry name" value="RND_mfp"/>
    <property type="match status" value="1"/>
</dbReference>
<dbReference type="SUPFAM" id="SSF111369">
    <property type="entry name" value="HlyD-like secretion proteins"/>
    <property type="match status" value="1"/>
</dbReference>
<dbReference type="FunFam" id="2.40.30.170:FF:000006">
    <property type="entry name" value="Multidrug resistance protein MdtA"/>
    <property type="match status" value="1"/>
</dbReference>
<accession>A0A3P8IV18</accession>
<dbReference type="FunFam" id="2.40.420.20:FF:000001">
    <property type="entry name" value="Efflux RND transporter periplasmic adaptor subunit"/>
    <property type="match status" value="1"/>
</dbReference>
<dbReference type="InterPro" id="IPR006143">
    <property type="entry name" value="RND_pump_MFP"/>
</dbReference>
<evidence type="ECO:0000256" key="3">
    <source>
        <dbReference type="ARBA" id="ARBA00022448"/>
    </source>
</evidence>
<dbReference type="GO" id="GO:1990281">
    <property type="term" value="C:efflux pump complex"/>
    <property type="evidence" value="ECO:0007669"/>
    <property type="project" value="TreeGrafter"/>
</dbReference>
<comment type="similarity">
    <text evidence="2">Belongs to the membrane fusion protein (MFP) (TC 8.A.1) family.</text>
</comment>
<feature type="transmembrane region" description="Helical" evidence="12">
    <location>
        <begin position="395"/>
        <end position="415"/>
    </location>
</feature>
<dbReference type="PANTHER" id="PTHR30469">
    <property type="entry name" value="MULTIDRUG RESISTANCE PROTEIN MDTA"/>
    <property type="match status" value="1"/>
</dbReference>
<dbReference type="EMBL" id="LR131271">
    <property type="protein sequence ID" value="VDR25974.1"/>
    <property type="molecule type" value="Genomic_DNA"/>
</dbReference>
<keyword evidence="7 12" id="KW-1133">Transmembrane helix</keyword>
<keyword evidence="5" id="KW-0997">Cell inner membrane</keyword>
<evidence type="ECO:0000256" key="12">
    <source>
        <dbReference type="SAM" id="Phobius"/>
    </source>
</evidence>
<evidence type="ECO:0000259" key="17">
    <source>
        <dbReference type="Pfam" id="PF25967"/>
    </source>
</evidence>
<dbReference type="Gene3D" id="2.40.50.100">
    <property type="match status" value="1"/>
</dbReference>
<dbReference type="InterPro" id="IPR058626">
    <property type="entry name" value="MdtA-like_b-barrel"/>
</dbReference>
<dbReference type="GO" id="GO:0005886">
    <property type="term" value="C:plasma membrane"/>
    <property type="evidence" value="ECO:0007669"/>
    <property type="project" value="UniProtKB-SubCell"/>
</dbReference>
<keyword evidence="3" id="KW-0813">Transport</keyword>
<keyword evidence="13" id="KW-0732">Signal</keyword>
<dbReference type="Pfam" id="PF25967">
    <property type="entry name" value="RND-MFP_C"/>
    <property type="match status" value="1"/>
</dbReference>
<dbReference type="Gene3D" id="3.30.70.1430">
    <property type="entry name" value="Multidrug efflux transporter AcrB pore domain"/>
    <property type="match status" value="1"/>
</dbReference>
<dbReference type="PRINTS" id="PR00702">
    <property type="entry name" value="ACRIFLAVINRP"/>
</dbReference>
<feature type="domain" description="Multidrug resistance protein MdtA-like barrel-sandwich hybrid" evidence="15">
    <location>
        <begin position="43"/>
        <end position="185"/>
    </location>
</feature>
<dbReference type="InterPro" id="IPR058627">
    <property type="entry name" value="MdtA-like_C"/>
</dbReference>
<dbReference type="KEGG" id="rtg:NCTC13098_02308"/>
<feature type="domain" description="Multidrug resistance protein MdtA-like alpha-helical hairpin" evidence="14">
    <location>
        <begin position="84"/>
        <end position="153"/>
    </location>
</feature>
<feature type="chain" id="PRO_5017937904" description="Multidrug transporter MdtA" evidence="13">
    <location>
        <begin position="22"/>
        <end position="682"/>
    </location>
</feature>
<feature type="domain" description="Multidrug resistance protein MdtA-like C-terminal permuted SH3" evidence="17">
    <location>
        <begin position="277"/>
        <end position="338"/>
    </location>
</feature>
<dbReference type="Gene3D" id="1.20.1640.10">
    <property type="entry name" value="Multidrug efflux transporter AcrB transmembrane domain"/>
    <property type="match status" value="1"/>
</dbReference>
<evidence type="ECO:0000259" key="14">
    <source>
        <dbReference type="Pfam" id="PF25876"/>
    </source>
</evidence>
<dbReference type="Gene3D" id="3.30.70.1320">
    <property type="entry name" value="Multidrug efflux transporter AcrB pore domain like"/>
    <property type="match status" value="1"/>
</dbReference>
<dbReference type="Pfam" id="PF25944">
    <property type="entry name" value="Beta-barrel_RND"/>
    <property type="match status" value="1"/>
</dbReference>
<evidence type="ECO:0000256" key="9">
    <source>
        <dbReference type="ARBA" id="ARBA00063762"/>
    </source>
</evidence>
<dbReference type="FunFam" id="1.10.287.470:FF:000005">
    <property type="entry name" value="Multidrug resistance protein MdtA"/>
    <property type="match status" value="1"/>
</dbReference>
<dbReference type="InterPro" id="IPR027463">
    <property type="entry name" value="AcrB_DN_DC_subdom"/>
</dbReference>
<evidence type="ECO:0000256" key="4">
    <source>
        <dbReference type="ARBA" id="ARBA00022475"/>
    </source>
</evidence>
<feature type="signal peptide" evidence="13">
    <location>
        <begin position="1"/>
        <end position="21"/>
    </location>
</feature>
<dbReference type="Proteomes" id="UP000274346">
    <property type="component" value="Chromosome"/>
</dbReference>
<reference evidence="18 19" key="1">
    <citation type="submission" date="2018-12" db="EMBL/GenBank/DDBJ databases">
        <authorList>
            <consortium name="Pathogen Informatics"/>
        </authorList>
    </citation>
    <scope>NUCLEOTIDE SEQUENCE [LARGE SCALE GENOMIC DNA]</scope>
    <source>
        <strain evidence="18 19">NCTC13098</strain>
    </source>
</reference>
<evidence type="ECO:0000256" key="1">
    <source>
        <dbReference type="ARBA" id="ARBA00004417"/>
    </source>
</evidence>
<dbReference type="NCBIfam" id="NF008589">
    <property type="entry name" value="PRK11556.1"/>
    <property type="match status" value="1"/>
</dbReference>
<gene>
    <name evidence="18" type="primary">mdtC_8</name>
    <name evidence="18" type="ORF">NCTC13098_02308</name>
</gene>